<dbReference type="AlphaFoldDB" id="A0A1M5VC41"/>
<dbReference type="PANTHER" id="PTHR35446">
    <property type="entry name" value="SI:CH211-175M2.5"/>
    <property type="match status" value="1"/>
</dbReference>
<dbReference type="InterPro" id="IPR029032">
    <property type="entry name" value="AhpD-like"/>
</dbReference>
<evidence type="ECO:0000313" key="1">
    <source>
        <dbReference type="EMBL" id="SHH72842.1"/>
    </source>
</evidence>
<evidence type="ECO:0000313" key="2">
    <source>
        <dbReference type="Proteomes" id="UP000184226"/>
    </source>
</evidence>
<dbReference type="PANTHER" id="PTHR35446:SF2">
    <property type="entry name" value="CARBOXYMUCONOLACTONE DECARBOXYLASE-LIKE DOMAIN-CONTAINING PROTEIN"/>
    <property type="match status" value="1"/>
</dbReference>
<organism evidence="1 2">
    <name type="scientific">Pollutimonas bauzanensis</name>
    <dbReference type="NCBI Taxonomy" id="658167"/>
    <lineage>
        <taxon>Bacteria</taxon>
        <taxon>Pseudomonadati</taxon>
        <taxon>Pseudomonadota</taxon>
        <taxon>Betaproteobacteria</taxon>
        <taxon>Burkholderiales</taxon>
        <taxon>Alcaligenaceae</taxon>
        <taxon>Pollutimonas</taxon>
    </lineage>
</organism>
<reference evidence="1 2" key="1">
    <citation type="submission" date="2016-11" db="EMBL/GenBank/DDBJ databases">
        <authorList>
            <person name="Jaros S."/>
            <person name="Januszkiewicz K."/>
            <person name="Wedrychowicz H."/>
        </authorList>
    </citation>
    <scope>NUCLEOTIDE SEQUENCE [LARGE SCALE GENOMIC DNA]</scope>
    <source>
        <strain evidence="1 2">CGMCC 1.10190</strain>
    </source>
</reference>
<keyword evidence="2" id="KW-1185">Reference proteome</keyword>
<evidence type="ECO:0008006" key="3">
    <source>
        <dbReference type="Google" id="ProtNLM"/>
    </source>
</evidence>
<accession>A0A1M5VC41</accession>
<proteinExistence type="predicted"/>
<name>A0A1M5VC41_9BURK</name>
<dbReference type="SUPFAM" id="SSF69118">
    <property type="entry name" value="AhpD-like"/>
    <property type="match status" value="1"/>
</dbReference>
<dbReference type="Gene3D" id="1.20.1290.10">
    <property type="entry name" value="AhpD-like"/>
    <property type="match status" value="1"/>
</dbReference>
<dbReference type="Proteomes" id="UP000184226">
    <property type="component" value="Unassembled WGS sequence"/>
</dbReference>
<dbReference type="OrthoDB" id="3667834at2"/>
<dbReference type="EMBL" id="FQXE01000004">
    <property type="protein sequence ID" value="SHH72842.1"/>
    <property type="molecule type" value="Genomic_DNA"/>
</dbReference>
<sequence>MANKVTLTKPQHASPEVHAIFEDIRQTKGDKFLTPTWGFFALDIDLLTHWWGLTKRLQMKQGDLPQTTLNSISLVCAAEVDCPRCINNHQTHLIEHFGLTAEDVQEILDFENSQVLDEKTKSILRFARKVAFNEGTDEQDFNALRRHGVTDLGVAEIVSMAMLESGMARHAVGVAPFEDGENWPREYVPSPFYGENVNR</sequence>
<gene>
    <name evidence="1" type="ORF">SAMN04488135_104327</name>
</gene>
<dbReference type="RefSeq" id="WP_073102989.1">
    <property type="nucleotide sequence ID" value="NZ_FQXE01000004.1"/>
</dbReference>
<protein>
    <recommendedName>
        <fullName evidence="3">Alkylhydroperoxidase AhpD family core domain-containing protein</fullName>
    </recommendedName>
</protein>
<dbReference type="STRING" id="658167.SAMN04488135_104327"/>